<keyword evidence="3 11" id="KW-0548">Nucleotidyltransferase</keyword>
<dbReference type="Proteomes" id="UP000034108">
    <property type="component" value="Unassembled WGS sequence"/>
</dbReference>
<dbReference type="InterPro" id="IPR050238">
    <property type="entry name" value="DNA_Rep/Repair_Clamp_Loader"/>
</dbReference>
<feature type="domain" description="AAA+ ATPase" evidence="12">
    <location>
        <begin position="19"/>
        <end position="164"/>
    </location>
</feature>
<reference evidence="13 14" key="1">
    <citation type="journal article" date="2015" name="Nature">
        <title>rRNA introns, odd ribosomes, and small enigmatic genomes across a large radiation of phyla.</title>
        <authorList>
            <person name="Brown C.T."/>
            <person name="Hug L.A."/>
            <person name="Thomas B.C."/>
            <person name="Sharon I."/>
            <person name="Castelle C.J."/>
            <person name="Singh A."/>
            <person name="Wilkins M.J."/>
            <person name="Williams K.H."/>
            <person name="Banfield J.F."/>
        </authorList>
    </citation>
    <scope>NUCLEOTIDE SEQUENCE [LARGE SCALE GENOMIC DNA]</scope>
</reference>
<dbReference type="Gene3D" id="3.40.50.300">
    <property type="entry name" value="P-loop containing nucleotide triphosphate hydrolases"/>
    <property type="match status" value="1"/>
</dbReference>
<comment type="subunit">
    <text evidence="11">DNA polymerase III contains a core (composed of alpha, epsilon and theta chains) that associates with a tau subunit. This core dimerizes to form the POLIII' complex. PolIII' associates with the gamma complex (composed of gamma, delta, delta', psi and chi chains) and with the beta chain to form the complete DNA polymerase III complex.</text>
</comment>
<dbReference type="InterPro" id="IPR027417">
    <property type="entry name" value="P-loop_NTPase"/>
</dbReference>
<evidence type="ECO:0000259" key="12">
    <source>
        <dbReference type="SMART" id="SM00382"/>
    </source>
</evidence>
<accession>A0A0G0YD04</accession>
<evidence type="ECO:0000256" key="6">
    <source>
        <dbReference type="ARBA" id="ARBA00022741"/>
    </source>
</evidence>
<dbReference type="CDD" id="cd18137">
    <property type="entry name" value="HLD_clamp_pol_III_gamma_tau"/>
    <property type="match status" value="1"/>
</dbReference>
<comment type="caution">
    <text evidence="13">The sequence shown here is derived from an EMBL/GenBank/DDBJ whole genome shotgun (WGS) entry which is preliminary data.</text>
</comment>
<evidence type="ECO:0000313" key="13">
    <source>
        <dbReference type="EMBL" id="KKR98202.1"/>
    </source>
</evidence>
<dbReference type="AlphaFoldDB" id="A0A0G0YD04"/>
<keyword evidence="8 11" id="KW-0067">ATP-binding</keyword>
<dbReference type="GO" id="GO:0003677">
    <property type="term" value="F:DNA binding"/>
    <property type="evidence" value="ECO:0007669"/>
    <property type="project" value="InterPro"/>
</dbReference>
<keyword evidence="9 11" id="KW-0239">DNA-directed DNA polymerase</keyword>
<keyword evidence="5" id="KW-0479">Metal-binding</keyword>
<protein>
    <recommendedName>
        <fullName evidence="11">DNA polymerase III subunit gamma/tau</fullName>
        <ecNumber evidence="11">2.7.7.7</ecNumber>
    </recommendedName>
</protein>
<evidence type="ECO:0000256" key="9">
    <source>
        <dbReference type="ARBA" id="ARBA00022932"/>
    </source>
</evidence>
<dbReference type="Gene3D" id="1.10.8.60">
    <property type="match status" value="1"/>
</dbReference>
<dbReference type="InterPro" id="IPR012763">
    <property type="entry name" value="DNA_pol_III_sug/sutau_N"/>
</dbReference>
<dbReference type="STRING" id="1619048.UU49_C0019G0002"/>
<proteinExistence type="inferred from homology"/>
<organism evidence="13 14">
    <name type="scientific">Candidatus Magasanikbacteria bacterium GW2011_GWC2_41_17</name>
    <dbReference type="NCBI Taxonomy" id="1619048"/>
    <lineage>
        <taxon>Bacteria</taxon>
        <taxon>Candidatus Magasanikiibacteriota</taxon>
    </lineage>
</organism>
<evidence type="ECO:0000256" key="3">
    <source>
        <dbReference type="ARBA" id="ARBA00022695"/>
    </source>
</evidence>
<dbReference type="SMART" id="SM00382">
    <property type="entry name" value="AAA"/>
    <property type="match status" value="1"/>
</dbReference>
<dbReference type="InterPro" id="IPR048448">
    <property type="entry name" value="DnaX-like_C"/>
</dbReference>
<evidence type="ECO:0000313" key="14">
    <source>
        <dbReference type="Proteomes" id="UP000034108"/>
    </source>
</evidence>
<dbReference type="Pfam" id="PF12169">
    <property type="entry name" value="DNA_pol3_gamma3"/>
    <property type="match status" value="1"/>
</dbReference>
<keyword evidence="4 11" id="KW-0235">DNA replication</keyword>
<keyword evidence="6 11" id="KW-0547">Nucleotide-binding</keyword>
<evidence type="ECO:0000256" key="1">
    <source>
        <dbReference type="ARBA" id="ARBA00006360"/>
    </source>
</evidence>
<evidence type="ECO:0000256" key="5">
    <source>
        <dbReference type="ARBA" id="ARBA00022723"/>
    </source>
</evidence>
<comment type="catalytic activity">
    <reaction evidence="10 11">
        <text>DNA(n) + a 2'-deoxyribonucleoside 5'-triphosphate = DNA(n+1) + diphosphate</text>
        <dbReference type="Rhea" id="RHEA:22508"/>
        <dbReference type="Rhea" id="RHEA-COMP:17339"/>
        <dbReference type="Rhea" id="RHEA-COMP:17340"/>
        <dbReference type="ChEBI" id="CHEBI:33019"/>
        <dbReference type="ChEBI" id="CHEBI:61560"/>
        <dbReference type="ChEBI" id="CHEBI:173112"/>
        <dbReference type="EC" id="2.7.7.7"/>
    </reaction>
</comment>
<gene>
    <name evidence="11" type="primary">dnaX</name>
    <name evidence="13" type="ORF">UU49_C0019G0002</name>
</gene>
<dbReference type="EC" id="2.7.7.7" evidence="11"/>
<dbReference type="SUPFAM" id="SSF52540">
    <property type="entry name" value="P-loop containing nucleoside triphosphate hydrolases"/>
    <property type="match status" value="1"/>
</dbReference>
<dbReference type="PANTHER" id="PTHR11669">
    <property type="entry name" value="REPLICATION FACTOR C / DNA POLYMERASE III GAMMA-TAU SUBUNIT"/>
    <property type="match status" value="1"/>
</dbReference>
<comment type="similarity">
    <text evidence="1 11">Belongs to the DnaX/STICHEL family.</text>
</comment>
<evidence type="ECO:0000256" key="4">
    <source>
        <dbReference type="ARBA" id="ARBA00022705"/>
    </source>
</evidence>
<dbReference type="Pfam" id="PF21960">
    <property type="entry name" value="RCF1-5-like_lid"/>
    <property type="match status" value="1"/>
</dbReference>
<dbReference type="InterPro" id="IPR008921">
    <property type="entry name" value="DNA_pol3_clamp-load_cplx_C"/>
</dbReference>
<dbReference type="GO" id="GO:0003887">
    <property type="term" value="F:DNA-directed DNA polymerase activity"/>
    <property type="evidence" value="ECO:0007669"/>
    <property type="project" value="UniProtKB-KW"/>
</dbReference>
<dbReference type="EMBL" id="LCAV01000019">
    <property type="protein sequence ID" value="KKR98202.1"/>
    <property type="molecule type" value="Genomic_DNA"/>
</dbReference>
<dbReference type="NCBIfam" id="NF004046">
    <property type="entry name" value="PRK05563.1"/>
    <property type="match status" value="1"/>
</dbReference>
<dbReference type="PATRIC" id="fig|1619048.3.peg.549"/>
<keyword evidence="2 11" id="KW-0808">Transferase</keyword>
<dbReference type="CDD" id="cd00009">
    <property type="entry name" value="AAA"/>
    <property type="match status" value="1"/>
</dbReference>
<dbReference type="InterPro" id="IPR022754">
    <property type="entry name" value="DNA_pol_III_gamma-3"/>
</dbReference>
<dbReference type="Gene3D" id="1.20.272.10">
    <property type="match status" value="1"/>
</dbReference>
<evidence type="ECO:0000256" key="7">
    <source>
        <dbReference type="ARBA" id="ARBA00022833"/>
    </source>
</evidence>
<dbReference type="NCBIfam" id="TIGR02397">
    <property type="entry name" value="dnaX_nterm"/>
    <property type="match status" value="1"/>
</dbReference>
<dbReference type="SUPFAM" id="SSF48019">
    <property type="entry name" value="post-AAA+ oligomerization domain-like"/>
    <property type="match status" value="1"/>
</dbReference>
<dbReference type="Pfam" id="PF13177">
    <property type="entry name" value="DNA_pol3_delta2"/>
    <property type="match status" value="1"/>
</dbReference>
<sequence>MGQNHIKLTLQREIETGRLAHAFLFSGSRGIGKTTLARLVAKSVNCIKRTPDTSEPCGECDSCREITEGHSIDVLEIDAASHTGVDNVRESIIDSARFLPTKNKFKVFIIDEVHMLSTGAFNALLKTLEEPPAYVIFILATTELQKLPETIISRCQRFDFKKVNIEDIVKRLRTIADEEKIKIDKKVLEQIAYRSEGGLRDAEGLLGQIFSMGVKEITEKEASLVLPRSDFSAVAKILEFITQKNLKDALIFLNNLVEEGVDLIKLTEDIIELSRLILLTKLSNELGKLSFAVDEKLLKEIMKFAKIFSVPQLMKIIETFLEQKRHLRASHVPQLPLEMALVTLIPETLSPIAIVEATFTPSQQQVQSEPAPIHVTSKPVLSELETKKEEKKIEKPIEVTASEPTGAPLSFDKIKEKWDHFLKKVQEYNHSLPLILRMSQPVGVRGRAVQICVKYAFHQDKLSELKMRSLAEKAMTEVLGETAFIEVVLGDDKAPVIVQIATEPVAPSTDTLVNDLAAAFGGQVVG</sequence>
<evidence type="ECO:0000256" key="10">
    <source>
        <dbReference type="ARBA" id="ARBA00049244"/>
    </source>
</evidence>
<dbReference type="GO" id="GO:0006261">
    <property type="term" value="P:DNA-templated DNA replication"/>
    <property type="evidence" value="ECO:0007669"/>
    <property type="project" value="TreeGrafter"/>
</dbReference>
<dbReference type="PANTHER" id="PTHR11669:SF0">
    <property type="entry name" value="PROTEIN STICHEL-LIKE 2"/>
    <property type="match status" value="1"/>
</dbReference>
<name>A0A0G0YD04_9BACT</name>
<dbReference type="GO" id="GO:0005524">
    <property type="term" value="F:ATP binding"/>
    <property type="evidence" value="ECO:0007669"/>
    <property type="project" value="UniProtKB-KW"/>
</dbReference>
<dbReference type="GO" id="GO:0046872">
    <property type="term" value="F:metal ion binding"/>
    <property type="evidence" value="ECO:0007669"/>
    <property type="project" value="UniProtKB-KW"/>
</dbReference>
<dbReference type="InterPro" id="IPR003593">
    <property type="entry name" value="AAA+_ATPase"/>
</dbReference>
<dbReference type="GO" id="GO:0009360">
    <property type="term" value="C:DNA polymerase III complex"/>
    <property type="evidence" value="ECO:0007669"/>
    <property type="project" value="InterPro"/>
</dbReference>
<evidence type="ECO:0000256" key="8">
    <source>
        <dbReference type="ARBA" id="ARBA00022840"/>
    </source>
</evidence>
<evidence type="ECO:0000256" key="2">
    <source>
        <dbReference type="ARBA" id="ARBA00022679"/>
    </source>
</evidence>
<dbReference type="Pfam" id="PF20964">
    <property type="entry name" value="DnaX_C"/>
    <property type="match status" value="1"/>
</dbReference>
<evidence type="ECO:0000256" key="11">
    <source>
        <dbReference type="RuleBase" id="RU364063"/>
    </source>
</evidence>
<keyword evidence="7" id="KW-0862">Zinc</keyword>
<dbReference type="InterPro" id="IPR045085">
    <property type="entry name" value="HLD_clamp_pol_III_gamma_tau"/>
</dbReference>
<comment type="function">
    <text evidence="11">DNA polymerase III is a complex, multichain enzyme responsible for most of the replicative synthesis in bacteria. This DNA polymerase also exhibits 3' to 5' exonuclease activity.</text>
</comment>